<feature type="domain" description="Bacterial sugar transferase" evidence="8">
    <location>
        <begin position="265"/>
        <end position="466"/>
    </location>
</feature>
<dbReference type="GO" id="GO:0016020">
    <property type="term" value="C:membrane"/>
    <property type="evidence" value="ECO:0007669"/>
    <property type="project" value="UniProtKB-SubCell"/>
</dbReference>
<evidence type="ECO:0000259" key="8">
    <source>
        <dbReference type="Pfam" id="PF02397"/>
    </source>
</evidence>
<feature type="transmembrane region" description="Helical" evidence="7">
    <location>
        <begin position="116"/>
        <end position="133"/>
    </location>
</feature>
<evidence type="ECO:0000256" key="2">
    <source>
        <dbReference type="ARBA" id="ARBA00006464"/>
    </source>
</evidence>
<keyword evidence="4 7" id="KW-0812">Transmembrane</keyword>
<dbReference type="EMBL" id="PFPK01000002">
    <property type="protein sequence ID" value="PIZ95876.1"/>
    <property type="molecule type" value="Genomic_DNA"/>
</dbReference>
<evidence type="ECO:0000256" key="7">
    <source>
        <dbReference type="SAM" id="Phobius"/>
    </source>
</evidence>
<dbReference type="Pfam" id="PF02397">
    <property type="entry name" value="Bac_transf"/>
    <property type="match status" value="1"/>
</dbReference>
<gene>
    <name evidence="9" type="ORF">COX81_00045</name>
</gene>
<evidence type="ECO:0000256" key="6">
    <source>
        <dbReference type="ARBA" id="ARBA00023136"/>
    </source>
</evidence>
<feature type="transmembrane region" description="Helical" evidence="7">
    <location>
        <begin position="51"/>
        <end position="72"/>
    </location>
</feature>
<keyword evidence="6 7" id="KW-0472">Membrane</keyword>
<feature type="transmembrane region" description="Helical" evidence="7">
    <location>
        <begin position="7"/>
        <end position="31"/>
    </location>
</feature>
<dbReference type="NCBIfam" id="TIGR03025">
    <property type="entry name" value="EPS_sugtrans"/>
    <property type="match status" value="1"/>
</dbReference>
<evidence type="ECO:0000313" key="10">
    <source>
        <dbReference type="Proteomes" id="UP000228568"/>
    </source>
</evidence>
<comment type="subcellular location">
    <subcellularLocation>
        <location evidence="1">Membrane</location>
        <topology evidence="1">Multi-pass membrane protein</topology>
    </subcellularLocation>
</comment>
<organism evidence="9 10">
    <name type="scientific">Candidatus Magasanikbacteria bacterium CG_4_10_14_0_2_um_filter_37_12</name>
    <dbReference type="NCBI Taxonomy" id="1974637"/>
    <lineage>
        <taxon>Bacteria</taxon>
        <taxon>Candidatus Magasanikiibacteriota</taxon>
    </lineage>
</organism>
<comment type="similarity">
    <text evidence="2">Belongs to the bacterial sugar transferase family.</text>
</comment>
<keyword evidence="5 7" id="KW-1133">Transmembrane helix</keyword>
<dbReference type="Proteomes" id="UP000228568">
    <property type="component" value="Unassembled WGS sequence"/>
</dbReference>
<dbReference type="InterPro" id="IPR003362">
    <property type="entry name" value="Bact_transf"/>
</dbReference>
<evidence type="ECO:0000256" key="3">
    <source>
        <dbReference type="ARBA" id="ARBA00022679"/>
    </source>
</evidence>
<dbReference type="Pfam" id="PF13727">
    <property type="entry name" value="CoA_binding_3"/>
    <property type="match status" value="1"/>
</dbReference>
<dbReference type="PANTHER" id="PTHR30576:SF10">
    <property type="entry name" value="SLL5057 PROTEIN"/>
    <property type="match status" value="1"/>
</dbReference>
<evidence type="ECO:0000256" key="4">
    <source>
        <dbReference type="ARBA" id="ARBA00022692"/>
    </source>
</evidence>
<evidence type="ECO:0000256" key="1">
    <source>
        <dbReference type="ARBA" id="ARBA00004141"/>
    </source>
</evidence>
<keyword evidence="3" id="KW-0808">Transferase</keyword>
<name>A0A2M7VAH1_9BACT</name>
<proteinExistence type="inferred from homology"/>
<sequence>MKRSEIVLMILQVPVDFVMLILAGISAYYLRFSDWAISLRPVIFDISLAKFLSITSGVAWCWIVIFALVGLYSTNQNRKFARDLMRVILACSAGLSAVALYVMFTQQLFDSRFLLAFGWLFACLYVILGRFFMRGLKSLLYRAGIGLRRVVVFGSEEVAKSIVFTLKSRPELGYLVVGVFESYTKKMDKDLKKLGINEVIFTNPRAREREILSAINFCNTNHIVFKYSADLFSTYATNMSVTALAGVPVVEIHKTSLSGWGRVYKRFFDIVLGIVVIILTSPIMLLSALIILFETGRPVIYKNERVGIRGNKFMTLKFRSMYQKDSTGAQFGRSGKQAEKREKELIKVQNSKEGPIYKIKDDPRITPFGAFMRRFSIDELPQFFNVLSGEMSIVGPRPHQPREVEEYADQYSHVFTLKPGITGLSQISGRSNLSFEEEMKLDIFYTEKWSLLQDVVIFIKTPFVIFQKRKAL</sequence>
<evidence type="ECO:0000256" key="5">
    <source>
        <dbReference type="ARBA" id="ARBA00022989"/>
    </source>
</evidence>
<dbReference type="GO" id="GO:0016780">
    <property type="term" value="F:phosphotransferase activity, for other substituted phosphate groups"/>
    <property type="evidence" value="ECO:0007669"/>
    <property type="project" value="TreeGrafter"/>
</dbReference>
<dbReference type="AlphaFoldDB" id="A0A2M7VAH1"/>
<evidence type="ECO:0000313" key="9">
    <source>
        <dbReference type="EMBL" id="PIZ95876.1"/>
    </source>
</evidence>
<feature type="transmembrane region" description="Helical" evidence="7">
    <location>
        <begin position="270"/>
        <end position="293"/>
    </location>
</feature>
<protein>
    <recommendedName>
        <fullName evidence="8">Bacterial sugar transferase domain-containing protein</fullName>
    </recommendedName>
</protein>
<reference evidence="10" key="1">
    <citation type="submission" date="2017-09" db="EMBL/GenBank/DDBJ databases">
        <title>Depth-based differentiation of microbial function through sediment-hosted aquifers and enrichment of novel symbionts in the deep terrestrial subsurface.</title>
        <authorList>
            <person name="Probst A.J."/>
            <person name="Ladd B."/>
            <person name="Jarett J.K."/>
            <person name="Geller-Mcgrath D.E."/>
            <person name="Sieber C.M.K."/>
            <person name="Emerson J.B."/>
            <person name="Anantharaman K."/>
            <person name="Thomas B.C."/>
            <person name="Malmstrom R."/>
            <person name="Stieglmeier M."/>
            <person name="Klingl A."/>
            <person name="Woyke T."/>
            <person name="Ryan C.M."/>
            <person name="Banfield J.F."/>
        </authorList>
    </citation>
    <scope>NUCLEOTIDE SEQUENCE [LARGE SCALE GENOMIC DNA]</scope>
</reference>
<comment type="caution">
    <text evidence="9">The sequence shown here is derived from an EMBL/GenBank/DDBJ whole genome shotgun (WGS) entry which is preliminary data.</text>
</comment>
<dbReference type="InterPro" id="IPR017475">
    <property type="entry name" value="EPS_sugar_tfrase"/>
</dbReference>
<accession>A0A2M7VAH1</accession>
<feature type="transmembrane region" description="Helical" evidence="7">
    <location>
        <begin position="84"/>
        <end position="104"/>
    </location>
</feature>
<dbReference type="PANTHER" id="PTHR30576">
    <property type="entry name" value="COLANIC BIOSYNTHESIS UDP-GLUCOSE LIPID CARRIER TRANSFERASE"/>
    <property type="match status" value="1"/>
</dbReference>